<protein>
    <submittedName>
        <fullName evidence="10">Response regulator</fullName>
    </submittedName>
</protein>
<evidence type="ECO:0000256" key="3">
    <source>
        <dbReference type="ARBA" id="ARBA00023015"/>
    </source>
</evidence>
<dbReference type="SMART" id="SM00448">
    <property type="entry name" value="REC"/>
    <property type="match status" value="1"/>
</dbReference>
<feature type="modified residue" description="4-aspartylphosphate" evidence="6">
    <location>
        <position position="51"/>
    </location>
</feature>
<evidence type="ECO:0000256" key="5">
    <source>
        <dbReference type="ARBA" id="ARBA00023163"/>
    </source>
</evidence>
<dbReference type="PANTHER" id="PTHR48111">
    <property type="entry name" value="REGULATOR OF RPOS"/>
    <property type="match status" value="1"/>
</dbReference>
<accession>A0ABW3Q5C8</accession>
<dbReference type="InterPro" id="IPR039420">
    <property type="entry name" value="WalR-like"/>
</dbReference>
<name>A0ABW3Q5C8_9BACT</name>
<dbReference type="RefSeq" id="WP_265992250.1">
    <property type="nucleotide sequence ID" value="NZ_CP110973.1"/>
</dbReference>
<sequence>MQILIVEDEQEVASFIKSGLEDYGFSADIANDALQAQVLLAGKEYTTVILDVNLPVINGFELSKIIRSRYEDVSILMLTALSSTDSKLSGFDAGADDYLIKPFEFRELIARLRALNRRRSLPSSDTVLKIADLEFNQESKTVKRGNQKILLTARELALLEFFMKNQNKALSRNEITEKVWDVNFDTGTNVVDVYVNYLRKKIDKDFSPKLIHTISGIGYIMQASDE</sequence>
<evidence type="ECO:0000313" key="10">
    <source>
        <dbReference type="EMBL" id="MFD1141759.1"/>
    </source>
</evidence>
<feature type="domain" description="Response regulatory" evidence="8">
    <location>
        <begin position="2"/>
        <end position="116"/>
    </location>
</feature>
<dbReference type="CDD" id="cd00383">
    <property type="entry name" value="trans_reg_C"/>
    <property type="match status" value="1"/>
</dbReference>
<evidence type="ECO:0000256" key="7">
    <source>
        <dbReference type="PROSITE-ProRule" id="PRU01091"/>
    </source>
</evidence>
<dbReference type="InterPro" id="IPR001789">
    <property type="entry name" value="Sig_transdc_resp-reg_receiver"/>
</dbReference>
<evidence type="ECO:0000259" key="8">
    <source>
        <dbReference type="PROSITE" id="PS50110"/>
    </source>
</evidence>
<feature type="domain" description="OmpR/PhoB-type" evidence="9">
    <location>
        <begin position="125"/>
        <end position="223"/>
    </location>
</feature>
<feature type="DNA-binding region" description="OmpR/PhoB-type" evidence="7">
    <location>
        <begin position="125"/>
        <end position="223"/>
    </location>
</feature>
<evidence type="ECO:0000259" key="9">
    <source>
        <dbReference type="PROSITE" id="PS51755"/>
    </source>
</evidence>
<keyword evidence="5" id="KW-0804">Transcription</keyword>
<evidence type="ECO:0000256" key="4">
    <source>
        <dbReference type="ARBA" id="ARBA00023125"/>
    </source>
</evidence>
<organism evidence="10 11">
    <name type="scientific">Larkinella insperata</name>
    <dbReference type="NCBI Taxonomy" id="332158"/>
    <lineage>
        <taxon>Bacteria</taxon>
        <taxon>Pseudomonadati</taxon>
        <taxon>Bacteroidota</taxon>
        <taxon>Cytophagia</taxon>
        <taxon>Cytophagales</taxon>
        <taxon>Spirosomataceae</taxon>
        <taxon>Larkinella</taxon>
    </lineage>
</organism>
<dbReference type="PROSITE" id="PS50110">
    <property type="entry name" value="RESPONSE_REGULATORY"/>
    <property type="match status" value="1"/>
</dbReference>
<dbReference type="InterPro" id="IPR036388">
    <property type="entry name" value="WH-like_DNA-bd_sf"/>
</dbReference>
<evidence type="ECO:0000256" key="6">
    <source>
        <dbReference type="PROSITE-ProRule" id="PRU00169"/>
    </source>
</evidence>
<gene>
    <name evidence="10" type="ORF">ACFQ4C_11600</name>
</gene>
<evidence type="ECO:0000256" key="1">
    <source>
        <dbReference type="ARBA" id="ARBA00022553"/>
    </source>
</evidence>
<comment type="caution">
    <text evidence="10">The sequence shown here is derived from an EMBL/GenBank/DDBJ whole genome shotgun (WGS) entry which is preliminary data.</text>
</comment>
<evidence type="ECO:0000313" key="11">
    <source>
        <dbReference type="Proteomes" id="UP001597116"/>
    </source>
</evidence>
<dbReference type="Gene3D" id="3.40.50.2300">
    <property type="match status" value="1"/>
</dbReference>
<dbReference type="PANTHER" id="PTHR48111:SF22">
    <property type="entry name" value="REGULATOR OF RPOS"/>
    <property type="match status" value="1"/>
</dbReference>
<dbReference type="Proteomes" id="UP001597116">
    <property type="component" value="Unassembled WGS sequence"/>
</dbReference>
<keyword evidence="4 7" id="KW-0238">DNA-binding</keyword>
<proteinExistence type="predicted"/>
<keyword evidence="3" id="KW-0805">Transcription regulation</keyword>
<keyword evidence="2" id="KW-0902">Two-component regulatory system</keyword>
<dbReference type="InterPro" id="IPR001867">
    <property type="entry name" value="OmpR/PhoB-type_DNA-bd"/>
</dbReference>
<evidence type="ECO:0000256" key="2">
    <source>
        <dbReference type="ARBA" id="ARBA00023012"/>
    </source>
</evidence>
<dbReference type="EMBL" id="JBHTLP010000008">
    <property type="protein sequence ID" value="MFD1141759.1"/>
    <property type="molecule type" value="Genomic_DNA"/>
</dbReference>
<dbReference type="PROSITE" id="PS51755">
    <property type="entry name" value="OMPR_PHOB"/>
    <property type="match status" value="1"/>
</dbReference>
<dbReference type="Pfam" id="PF00072">
    <property type="entry name" value="Response_reg"/>
    <property type="match status" value="1"/>
</dbReference>
<dbReference type="Gene3D" id="1.10.10.10">
    <property type="entry name" value="Winged helix-like DNA-binding domain superfamily/Winged helix DNA-binding domain"/>
    <property type="match status" value="1"/>
</dbReference>
<dbReference type="SMART" id="SM00862">
    <property type="entry name" value="Trans_reg_C"/>
    <property type="match status" value="1"/>
</dbReference>
<keyword evidence="11" id="KW-1185">Reference proteome</keyword>
<dbReference type="InterPro" id="IPR011006">
    <property type="entry name" value="CheY-like_superfamily"/>
</dbReference>
<dbReference type="Gene3D" id="6.10.250.690">
    <property type="match status" value="1"/>
</dbReference>
<keyword evidence="1 6" id="KW-0597">Phosphoprotein</keyword>
<reference evidence="11" key="1">
    <citation type="journal article" date="2019" name="Int. J. Syst. Evol. Microbiol.">
        <title>The Global Catalogue of Microorganisms (GCM) 10K type strain sequencing project: providing services to taxonomists for standard genome sequencing and annotation.</title>
        <authorList>
            <consortium name="The Broad Institute Genomics Platform"/>
            <consortium name="The Broad Institute Genome Sequencing Center for Infectious Disease"/>
            <person name="Wu L."/>
            <person name="Ma J."/>
        </authorList>
    </citation>
    <scope>NUCLEOTIDE SEQUENCE [LARGE SCALE GENOMIC DNA]</scope>
    <source>
        <strain evidence="11">CCUG 55608</strain>
    </source>
</reference>
<dbReference type="SUPFAM" id="SSF52172">
    <property type="entry name" value="CheY-like"/>
    <property type="match status" value="1"/>
</dbReference>
<dbReference type="Pfam" id="PF00486">
    <property type="entry name" value="Trans_reg_C"/>
    <property type="match status" value="1"/>
</dbReference>